<dbReference type="InterPro" id="IPR013087">
    <property type="entry name" value="Znf_C2H2_type"/>
</dbReference>
<feature type="domain" description="C2H2-type" evidence="9">
    <location>
        <begin position="392"/>
        <end position="419"/>
    </location>
</feature>
<evidence type="ECO:0000256" key="8">
    <source>
        <dbReference type="PROSITE-ProRule" id="PRU00042"/>
    </source>
</evidence>
<evidence type="ECO:0000256" key="5">
    <source>
        <dbReference type="ARBA" id="ARBA00022833"/>
    </source>
</evidence>
<dbReference type="Gene3D" id="3.30.160.60">
    <property type="entry name" value="Classic Zinc Finger"/>
    <property type="match status" value="6"/>
</dbReference>
<feature type="domain" description="C2H2-type" evidence="9">
    <location>
        <begin position="175"/>
        <end position="202"/>
    </location>
</feature>
<dbReference type="PANTHER" id="PTHR24392">
    <property type="entry name" value="ZINC FINGER PROTEIN"/>
    <property type="match status" value="1"/>
</dbReference>
<evidence type="ECO:0000256" key="1">
    <source>
        <dbReference type="ARBA" id="ARBA00004123"/>
    </source>
</evidence>
<dbReference type="PANTHER" id="PTHR24392:SF56">
    <property type="entry name" value="ZINC FINGER PROTEIN 510"/>
    <property type="match status" value="1"/>
</dbReference>
<feature type="domain" description="C2H2-type" evidence="9">
    <location>
        <begin position="267"/>
        <end position="289"/>
    </location>
</feature>
<dbReference type="GO" id="GO:0008270">
    <property type="term" value="F:zinc ion binding"/>
    <property type="evidence" value="ECO:0007669"/>
    <property type="project" value="UniProtKB-KW"/>
</dbReference>
<organism evidence="10 11">
    <name type="scientific">Callosobruchus maculatus</name>
    <name type="common">Southern cowpea weevil</name>
    <name type="synonym">Pulse bruchid</name>
    <dbReference type="NCBI Taxonomy" id="64391"/>
    <lineage>
        <taxon>Eukaryota</taxon>
        <taxon>Metazoa</taxon>
        <taxon>Ecdysozoa</taxon>
        <taxon>Arthropoda</taxon>
        <taxon>Hexapoda</taxon>
        <taxon>Insecta</taxon>
        <taxon>Pterygota</taxon>
        <taxon>Neoptera</taxon>
        <taxon>Endopterygota</taxon>
        <taxon>Coleoptera</taxon>
        <taxon>Polyphaga</taxon>
        <taxon>Cucujiformia</taxon>
        <taxon>Chrysomeloidea</taxon>
        <taxon>Chrysomelidae</taxon>
        <taxon>Bruchinae</taxon>
        <taxon>Bruchini</taxon>
        <taxon>Callosobruchus</taxon>
    </lineage>
</organism>
<dbReference type="Proteomes" id="UP000410492">
    <property type="component" value="Unassembled WGS sequence"/>
</dbReference>
<keyword evidence="2" id="KW-0479">Metal-binding</keyword>
<dbReference type="InterPro" id="IPR036236">
    <property type="entry name" value="Znf_C2H2_sf"/>
</dbReference>
<evidence type="ECO:0000313" key="11">
    <source>
        <dbReference type="Proteomes" id="UP000410492"/>
    </source>
</evidence>
<keyword evidence="11" id="KW-1185">Reference proteome</keyword>
<dbReference type="GO" id="GO:0005634">
    <property type="term" value="C:nucleus"/>
    <property type="evidence" value="ECO:0007669"/>
    <property type="project" value="UniProtKB-SubCell"/>
</dbReference>
<reference evidence="10 11" key="1">
    <citation type="submission" date="2019-01" db="EMBL/GenBank/DDBJ databases">
        <authorList>
            <person name="Sayadi A."/>
        </authorList>
    </citation>
    <scope>NUCLEOTIDE SEQUENCE [LARGE SCALE GENOMIC DNA]</scope>
</reference>
<evidence type="ECO:0000256" key="7">
    <source>
        <dbReference type="ARBA" id="ARBA00023242"/>
    </source>
</evidence>
<name>A0A653C6H6_CALMS</name>
<feature type="domain" description="C2H2-type" evidence="9">
    <location>
        <begin position="329"/>
        <end position="357"/>
    </location>
</feature>
<protein>
    <recommendedName>
        <fullName evidence="9">C2H2-type domain-containing protein</fullName>
    </recommendedName>
</protein>
<comment type="subcellular location">
    <subcellularLocation>
        <location evidence="1">Nucleus</location>
    </subcellularLocation>
</comment>
<evidence type="ECO:0000256" key="4">
    <source>
        <dbReference type="ARBA" id="ARBA00022771"/>
    </source>
</evidence>
<dbReference type="OrthoDB" id="3561125at2759"/>
<dbReference type="FunFam" id="3.30.160.60:FF:000810">
    <property type="entry name" value="Zgc:174563 protein"/>
    <property type="match status" value="1"/>
</dbReference>
<keyword evidence="3" id="KW-0677">Repeat</keyword>
<evidence type="ECO:0000256" key="3">
    <source>
        <dbReference type="ARBA" id="ARBA00022737"/>
    </source>
</evidence>
<keyword evidence="5" id="KW-0862">Zinc</keyword>
<feature type="domain" description="C2H2-type" evidence="9">
    <location>
        <begin position="111"/>
        <end position="142"/>
    </location>
</feature>
<dbReference type="SMART" id="SM00355">
    <property type="entry name" value="ZnF_C2H2"/>
    <property type="match status" value="13"/>
</dbReference>
<dbReference type="Pfam" id="PF13909">
    <property type="entry name" value="zf-H2C2_5"/>
    <property type="match status" value="1"/>
</dbReference>
<dbReference type="PROSITE" id="PS50157">
    <property type="entry name" value="ZINC_FINGER_C2H2_2"/>
    <property type="match status" value="7"/>
</dbReference>
<gene>
    <name evidence="10" type="ORF">CALMAC_LOCUS6586</name>
</gene>
<proteinExistence type="predicted"/>
<evidence type="ECO:0000256" key="6">
    <source>
        <dbReference type="ARBA" id="ARBA00023125"/>
    </source>
</evidence>
<evidence type="ECO:0000313" key="10">
    <source>
        <dbReference type="EMBL" id="VEN43445.1"/>
    </source>
</evidence>
<dbReference type="GO" id="GO:0003677">
    <property type="term" value="F:DNA binding"/>
    <property type="evidence" value="ECO:0007669"/>
    <property type="project" value="UniProtKB-KW"/>
</dbReference>
<keyword evidence="6" id="KW-0238">DNA-binding</keyword>
<dbReference type="AlphaFoldDB" id="A0A653C6H6"/>
<dbReference type="Pfam" id="PF00096">
    <property type="entry name" value="zf-C2H2"/>
    <property type="match status" value="2"/>
</dbReference>
<evidence type="ECO:0000259" key="9">
    <source>
        <dbReference type="PROSITE" id="PS50157"/>
    </source>
</evidence>
<evidence type="ECO:0000256" key="2">
    <source>
        <dbReference type="ARBA" id="ARBA00022723"/>
    </source>
</evidence>
<keyword evidence="7" id="KW-0539">Nucleus</keyword>
<keyword evidence="4 8" id="KW-0863">Zinc-finger</keyword>
<dbReference type="SUPFAM" id="SSF57667">
    <property type="entry name" value="beta-beta-alpha zinc fingers"/>
    <property type="match status" value="5"/>
</dbReference>
<accession>A0A653C6H6</accession>
<feature type="domain" description="C2H2-type" evidence="9">
    <location>
        <begin position="298"/>
        <end position="325"/>
    </location>
</feature>
<dbReference type="EMBL" id="CAACVG010007066">
    <property type="protein sequence ID" value="VEN43445.1"/>
    <property type="molecule type" value="Genomic_DNA"/>
</dbReference>
<sequence>MIRSVLVNTTMNNCHIRKKCSTCDYKTRHKCNLIRHLLIHRPPTNNTVNNKTANSNNYTCEHCGYETTVVARFQRHILKHGKYNLKCDECDYETYRIDALKNHMLIHTKFFKCDQCGYTAKRKNSLKRHLLSHNNVHKEETKHKCYICDYSSKYKSGLEKHLWTHGIYDKTKNIYKCEQCNYTSFFKENLPRHMLSHNSAKKEKKFECEHCDYKTHRKDCLRLHSHIHQEDKMKNCSICNGRYTAYQLKRHMLSHGALSGKNSNIVYKCEQCDYRSFRKDQLNTHLQSHDALGVNKKYVCDKCDYKTYSNAKLKRHMLVHAKTRDNKNFKCKQCDYETYRKDYLTNHHRLKHKAGVEHKCSVCNYSSKWISYVERHMLKHGIVSEKMKKNSFECEHCGYKSYVKQNFKGHMRKHDKTKCI</sequence>
<feature type="domain" description="C2H2-type" evidence="9">
    <location>
        <begin position="206"/>
        <end position="233"/>
    </location>
</feature>